<evidence type="ECO:0000313" key="8">
    <source>
        <dbReference type="Proteomes" id="UP001157418"/>
    </source>
</evidence>
<dbReference type="GO" id="GO:0005783">
    <property type="term" value="C:endoplasmic reticulum"/>
    <property type="evidence" value="ECO:0007669"/>
    <property type="project" value="GOC"/>
</dbReference>
<reference evidence="7 8" key="1">
    <citation type="submission" date="2022-01" db="EMBL/GenBank/DDBJ databases">
        <authorList>
            <person name="Xiong W."/>
            <person name="Schranz E."/>
        </authorList>
    </citation>
    <scope>NUCLEOTIDE SEQUENCE [LARGE SCALE GENOMIC DNA]</scope>
</reference>
<evidence type="ECO:0000256" key="3">
    <source>
        <dbReference type="ARBA" id="ARBA00022692"/>
    </source>
</evidence>
<evidence type="ECO:0000256" key="6">
    <source>
        <dbReference type="SAM" id="Phobius"/>
    </source>
</evidence>
<protein>
    <submittedName>
        <fullName evidence="7">Uncharacterized protein</fullName>
    </submittedName>
</protein>
<keyword evidence="3 6" id="KW-0812">Transmembrane</keyword>
<feature type="transmembrane region" description="Helical" evidence="6">
    <location>
        <begin position="91"/>
        <end position="110"/>
    </location>
</feature>
<gene>
    <name evidence="7" type="ORF">LVIROSA_LOCUS14019</name>
</gene>
<dbReference type="EMBL" id="CAKMRJ010002223">
    <property type="protein sequence ID" value="CAH1426967.1"/>
    <property type="molecule type" value="Genomic_DNA"/>
</dbReference>
<dbReference type="PANTHER" id="PTHR10743:SF27">
    <property type="entry name" value="RER1 FAMILY PROTEIN-RELATED"/>
    <property type="match status" value="1"/>
</dbReference>
<name>A0AAU9MKD7_9ASTR</name>
<sequence length="208" mass="23362">MSTHGDDLDLLLSLQDRVLETPPSSPSPHLPGNLSSRLIFALGIYILNLLIGFLSPQVDPEFQDLFDGPTLPSRSSDEFCPFFRRLPEFKFWYSITKALCIAFGFIRLVVINPGFVIGPLLQPTLNTTSEWVIGLIVTGKEIFPDGIYRLVDILQLLRYQVPLLIQRSQSLPTTTFVVVTTTLLVCKRVSIGKGYRLEKKGDSVIHSW</sequence>
<comment type="caution">
    <text evidence="7">The sequence shown here is derived from an EMBL/GenBank/DDBJ whole genome shotgun (WGS) entry which is preliminary data.</text>
</comment>
<dbReference type="GO" id="GO:0000139">
    <property type="term" value="C:Golgi membrane"/>
    <property type="evidence" value="ECO:0007669"/>
    <property type="project" value="TreeGrafter"/>
</dbReference>
<organism evidence="7 8">
    <name type="scientific">Lactuca virosa</name>
    <dbReference type="NCBI Taxonomy" id="75947"/>
    <lineage>
        <taxon>Eukaryota</taxon>
        <taxon>Viridiplantae</taxon>
        <taxon>Streptophyta</taxon>
        <taxon>Embryophyta</taxon>
        <taxon>Tracheophyta</taxon>
        <taxon>Spermatophyta</taxon>
        <taxon>Magnoliopsida</taxon>
        <taxon>eudicotyledons</taxon>
        <taxon>Gunneridae</taxon>
        <taxon>Pentapetalae</taxon>
        <taxon>asterids</taxon>
        <taxon>campanulids</taxon>
        <taxon>Asterales</taxon>
        <taxon>Asteraceae</taxon>
        <taxon>Cichorioideae</taxon>
        <taxon>Cichorieae</taxon>
        <taxon>Lactucinae</taxon>
        <taxon>Lactuca</taxon>
    </lineage>
</organism>
<dbReference type="Proteomes" id="UP001157418">
    <property type="component" value="Unassembled WGS sequence"/>
</dbReference>
<evidence type="ECO:0000313" key="7">
    <source>
        <dbReference type="EMBL" id="CAH1426967.1"/>
    </source>
</evidence>
<dbReference type="InterPro" id="IPR004932">
    <property type="entry name" value="Rer1"/>
</dbReference>
<evidence type="ECO:0000256" key="2">
    <source>
        <dbReference type="ARBA" id="ARBA00006070"/>
    </source>
</evidence>
<evidence type="ECO:0000256" key="5">
    <source>
        <dbReference type="ARBA" id="ARBA00023136"/>
    </source>
</evidence>
<keyword evidence="4 6" id="KW-1133">Transmembrane helix</keyword>
<comment type="similarity">
    <text evidence="2">Belongs to the RER1 family.</text>
</comment>
<dbReference type="GO" id="GO:0006621">
    <property type="term" value="P:protein retention in ER lumen"/>
    <property type="evidence" value="ECO:0007669"/>
    <property type="project" value="TreeGrafter"/>
</dbReference>
<proteinExistence type="inferred from homology"/>
<evidence type="ECO:0000256" key="1">
    <source>
        <dbReference type="ARBA" id="ARBA00004141"/>
    </source>
</evidence>
<dbReference type="PANTHER" id="PTHR10743">
    <property type="entry name" value="PROTEIN RER1"/>
    <property type="match status" value="1"/>
</dbReference>
<accession>A0AAU9MKD7</accession>
<dbReference type="Gene3D" id="3.40.50.720">
    <property type="entry name" value="NAD(P)-binding Rossmann-like Domain"/>
    <property type="match status" value="1"/>
</dbReference>
<dbReference type="AlphaFoldDB" id="A0AAU9MKD7"/>
<dbReference type="Pfam" id="PF03248">
    <property type="entry name" value="Rer1"/>
    <property type="match status" value="1"/>
</dbReference>
<keyword evidence="8" id="KW-1185">Reference proteome</keyword>
<feature type="transmembrane region" description="Helical" evidence="6">
    <location>
        <begin position="38"/>
        <end position="55"/>
    </location>
</feature>
<comment type="subcellular location">
    <subcellularLocation>
        <location evidence="1">Membrane</location>
        <topology evidence="1">Multi-pass membrane protein</topology>
    </subcellularLocation>
</comment>
<keyword evidence="5 6" id="KW-0472">Membrane</keyword>
<dbReference type="GO" id="GO:0006890">
    <property type="term" value="P:retrograde vesicle-mediated transport, Golgi to endoplasmic reticulum"/>
    <property type="evidence" value="ECO:0007669"/>
    <property type="project" value="TreeGrafter"/>
</dbReference>
<evidence type="ECO:0000256" key="4">
    <source>
        <dbReference type="ARBA" id="ARBA00022989"/>
    </source>
</evidence>